<sequence length="268" mass="28854">MQSYFLGARIVRVHADSTLASDRNAKGVAVRRVPTLHLSRGSKDVQCMHAPQRGATAAWRSAKFSSRSRRCVRVCSSAEDESFFLGVEENADGTTTFLFGSKDEFEAAEANKSAAGAETSTKVDIEDADIPATKKKETSKPAKTSKATKVGKTEVKPKAKGAQKNASSKGEDAVKVAKQELAQSPATSDAADVTKSVTKRVSKMKSAEVSPKRKTPKAKDPTVDSARNHEDLSALKVIQLRDIAREKGLKGYSKLKKADLVQMLSTIN</sequence>
<dbReference type="EMBL" id="LGRX02027721">
    <property type="protein sequence ID" value="KAK3248902.1"/>
    <property type="molecule type" value="Genomic_DNA"/>
</dbReference>
<name>A0AAE0F2F3_9CHLO</name>
<dbReference type="Proteomes" id="UP001190700">
    <property type="component" value="Unassembled WGS sequence"/>
</dbReference>
<evidence type="ECO:0000313" key="4">
    <source>
        <dbReference type="Proteomes" id="UP001190700"/>
    </source>
</evidence>
<feature type="compositionally biased region" description="Basic and acidic residues" evidence="1">
    <location>
        <begin position="217"/>
        <end position="231"/>
    </location>
</feature>
<dbReference type="PANTHER" id="PTHR34449:SF2">
    <property type="entry name" value="RHO TERMINATION FACTOR"/>
    <property type="match status" value="1"/>
</dbReference>
<reference evidence="3 4" key="1">
    <citation type="journal article" date="2015" name="Genome Biol. Evol.">
        <title>Comparative Genomics of a Bacterivorous Green Alga Reveals Evolutionary Causalities and Consequences of Phago-Mixotrophic Mode of Nutrition.</title>
        <authorList>
            <person name="Burns J.A."/>
            <person name="Paasch A."/>
            <person name="Narechania A."/>
            <person name="Kim E."/>
        </authorList>
    </citation>
    <scope>NUCLEOTIDE SEQUENCE [LARGE SCALE GENOMIC DNA]</scope>
    <source>
        <strain evidence="3 4">PLY_AMNH</strain>
    </source>
</reference>
<feature type="region of interest" description="Disordered" evidence="1">
    <location>
        <begin position="110"/>
        <end position="231"/>
    </location>
</feature>
<dbReference type="GO" id="GO:0006353">
    <property type="term" value="P:DNA-templated transcription termination"/>
    <property type="evidence" value="ECO:0007669"/>
    <property type="project" value="InterPro"/>
</dbReference>
<dbReference type="PANTHER" id="PTHR34449">
    <property type="entry name" value="RHO TERMINATION FACTOR"/>
    <property type="match status" value="1"/>
</dbReference>
<gene>
    <name evidence="3" type="ORF">CYMTET_41652</name>
</gene>
<dbReference type="Pfam" id="PF07498">
    <property type="entry name" value="Rho_N"/>
    <property type="match status" value="1"/>
</dbReference>
<dbReference type="AlphaFoldDB" id="A0AAE0F2F3"/>
<dbReference type="InterPro" id="IPR011112">
    <property type="entry name" value="Rho-like_N"/>
</dbReference>
<accession>A0AAE0F2F3</accession>
<proteinExistence type="predicted"/>
<protein>
    <recommendedName>
        <fullName evidence="2">Rho termination factor-like N-terminal domain-containing protein</fullName>
    </recommendedName>
</protein>
<evidence type="ECO:0000313" key="3">
    <source>
        <dbReference type="EMBL" id="KAK3248902.1"/>
    </source>
</evidence>
<organism evidence="3 4">
    <name type="scientific">Cymbomonas tetramitiformis</name>
    <dbReference type="NCBI Taxonomy" id="36881"/>
    <lineage>
        <taxon>Eukaryota</taxon>
        <taxon>Viridiplantae</taxon>
        <taxon>Chlorophyta</taxon>
        <taxon>Pyramimonadophyceae</taxon>
        <taxon>Pyramimonadales</taxon>
        <taxon>Pyramimonadaceae</taxon>
        <taxon>Cymbomonas</taxon>
    </lineage>
</organism>
<keyword evidence="4" id="KW-1185">Reference proteome</keyword>
<evidence type="ECO:0000259" key="2">
    <source>
        <dbReference type="Pfam" id="PF07498"/>
    </source>
</evidence>
<comment type="caution">
    <text evidence="3">The sequence shown here is derived from an EMBL/GenBank/DDBJ whole genome shotgun (WGS) entry which is preliminary data.</text>
</comment>
<feature type="domain" description="Rho termination factor-like N-terminal" evidence="2">
    <location>
        <begin position="231"/>
        <end position="261"/>
    </location>
</feature>
<feature type="compositionally biased region" description="Basic and acidic residues" evidence="1">
    <location>
        <begin position="169"/>
        <end position="178"/>
    </location>
</feature>
<evidence type="ECO:0000256" key="1">
    <source>
        <dbReference type="SAM" id="MobiDB-lite"/>
    </source>
</evidence>